<sequence>MTIDWELSTKQALPGVLLSMRTPFGNLFSLLLSLYVFGHPVVLVLIRHHGLSASTAFMDMSKTNIEVLWVKYPPLDILPHGLYLTRCFSIAVNPQPPQKETDSKNTSSLEGTIHDDSLVNFLFSSYWAFFIIGNLHFPS</sequence>
<organism evidence="2 3">
    <name type="scientific">Cladorrhinum samala</name>
    <dbReference type="NCBI Taxonomy" id="585594"/>
    <lineage>
        <taxon>Eukaryota</taxon>
        <taxon>Fungi</taxon>
        <taxon>Dikarya</taxon>
        <taxon>Ascomycota</taxon>
        <taxon>Pezizomycotina</taxon>
        <taxon>Sordariomycetes</taxon>
        <taxon>Sordariomycetidae</taxon>
        <taxon>Sordariales</taxon>
        <taxon>Podosporaceae</taxon>
        <taxon>Cladorrhinum</taxon>
    </lineage>
</organism>
<gene>
    <name evidence="2" type="ORF">QBC42DRAFT_270569</name>
</gene>
<evidence type="ECO:0000256" key="1">
    <source>
        <dbReference type="SAM" id="Phobius"/>
    </source>
</evidence>
<keyword evidence="3" id="KW-1185">Reference proteome</keyword>
<comment type="caution">
    <text evidence="2">The sequence shown here is derived from an EMBL/GenBank/DDBJ whole genome shotgun (WGS) entry which is preliminary data.</text>
</comment>
<proteinExistence type="predicted"/>
<dbReference type="EMBL" id="MU864995">
    <property type="protein sequence ID" value="KAK4461190.1"/>
    <property type="molecule type" value="Genomic_DNA"/>
</dbReference>
<reference evidence="2" key="1">
    <citation type="journal article" date="2023" name="Mol. Phylogenet. Evol.">
        <title>Genome-scale phylogeny and comparative genomics of the fungal order Sordariales.</title>
        <authorList>
            <person name="Hensen N."/>
            <person name="Bonometti L."/>
            <person name="Westerberg I."/>
            <person name="Brannstrom I.O."/>
            <person name="Guillou S."/>
            <person name="Cros-Aarteil S."/>
            <person name="Calhoun S."/>
            <person name="Haridas S."/>
            <person name="Kuo A."/>
            <person name="Mondo S."/>
            <person name="Pangilinan J."/>
            <person name="Riley R."/>
            <person name="LaButti K."/>
            <person name="Andreopoulos B."/>
            <person name="Lipzen A."/>
            <person name="Chen C."/>
            <person name="Yan M."/>
            <person name="Daum C."/>
            <person name="Ng V."/>
            <person name="Clum A."/>
            <person name="Steindorff A."/>
            <person name="Ohm R.A."/>
            <person name="Martin F."/>
            <person name="Silar P."/>
            <person name="Natvig D.O."/>
            <person name="Lalanne C."/>
            <person name="Gautier V."/>
            <person name="Ament-Velasquez S.L."/>
            <person name="Kruys A."/>
            <person name="Hutchinson M.I."/>
            <person name="Powell A.J."/>
            <person name="Barry K."/>
            <person name="Miller A.N."/>
            <person name="Grigoriev I.V."/>
            <person name="Debuchy R."/>
            <person name="Gladieux P."/>
            <person name="Hiltunen Thoren M."/>
            <person name="Johannesson H."/>
        </authorList>
    </citation>
    <scope>NUCLEOTIDE SEQUENCE</scope>
    <source>
        <strain evidence="2">PSN324</strain>
    </source>
</reference>
<evidence type="ECO:0000313" key="3">
    <source>
        <dbReference type="Proteomes" id="UP001321749"/>
    </source>
</evidence>
<keyword evidence="1" id="KW-0472">Membrane</keyword>
<feature type="transmembrane region" description="Helical" evidence="1">
    <location>
        <begin position="118"/>
        <end position="137"/>
    </location>
</feature>
<dbReference type="Proteomes" id="UP001321749">
    <property type="component" value="Unassembled WGS sequence"/>
</dbReference>
<reference evidence="2" key="2">
    <citation type="submission" date="2023-06" db="EMBL/GenBank/DDBJ databases">
        <authorList>
            <consortium name="Lawrence Berkeley National Laboratory"/>
            <person name="Mondo S.J."/>
            <person name="Hensen N."/>
            <person name="Bonometti L."/>
            <person name="Westerberg I."/>
            <person name="Brannstrom I.O."/>
            <person name="Guillou S."/>
            <person name="Cros-Aarteil S."/>
            <person name="Calhoun S."/>
            <person name="Haridas S."/>
            <person name="Kuo A."/>
            <person name="Pangilinan J."/>
            <person name="Riley R."/>
            <person name="Labutti K."/>
            <person name="Andreopoulos B."/>
            <person name="Lipzen A."/>
            <person name="Chen C."/>
            <person name="Yanf M."/>
            <person name="Daum C."/>
            <person name="Ng V."/>
            <person name="Clum A."/>
            <person name="Steindorff A."/>
            <person name="Ohm R."/>
            <person name="Martin F."/>
            <person name="Silar P."/>
            <person name="Natvig D."/>
            <person name="Lalanne C."/>
            <person name="Gautier V."/>
            <person name="Ament-Velasquez S.L."/>
            <person name="Kruys A."/>
            <person name="Hutchinson M.I."/>
            <person name="Powell A.J."/>
            <person name="Barry K."/>
            <person name="Miller A.N."/>
            <person name="Grigoriev I.V."/>
            <person name="Debuchy R."/>
            <person name="Gladieux P."/>
            <person name="Thoren M.H."/>
            <person name="Johannesson H."/>
        </authorList>
    </citation>
    <scope>NUCLEOTIDE SEQUENCE</scope>
    <source>
        <strain evidence="2">PSN324</strain>
    </source>
</reference>
<feature type="transmembrane region" description="Helical" evidence="1">
    <location>
        <begin position="27"/>
        <end position="46"/>
    </location>
</feature>
<keyword evidence="1" id="KW-1133">Transmembrane helix</keyword>
<evidence type="ECO:0000313" key="2">
    <source>
        <dbReference type="EMBL" id="KAK4461190.1"/>
    </source>
</evidence>
<protein>
    <submittedName>
        <fullName evidence="2">Uncharacterized protein</fullName>
    </submittedName>
</protein>
<name>A0AAV9HM61_9PEZI</name>
<dbReference type="AlphaFoldDB" id="A0AAV9HM61"/>
<accession>A0AAV9HM61</accession>
<keyword evidence="1" id="KW-0812">Transmembrane</keyword>